<reference evidence="3" key="1">
    <citation type="submission" date="2016-10" db="EMBL/GenBank/DDBJ databases">
        <authorList>
            <person name="Varghese N."/>
            <person name="Submissions S."/>
        </authorList>
    </citation>
    <scope>NUCLEOTIDE SEQUENCE [LARGE SCALE GENOMIC DNA]</scope>
    <source>
        <strain evidence="3">CGMCC 1.6444</strain>
    </source>
</reference>
<keyword evidence="1" id="KW-0175">Coiled coil</keyword>
<protein>
    <recommendedName>
        <fullName evidence="4">YfhG lipoprotein</fullName>
    </recommendedName>
</protein>
<sequence>MQGTDAMTLRLRPLLVCLAATWLAGCEALPRMPFELPTNRSAAEGAAGGCRAELPDFVDDHCLLPEWVAFGLASQRGDRAWRDDVLGRLEGSLPQRRLARAVALAWGSESQWERASELYKADLATAPVALQPLLRYWLNELEGRRARAARLAESRAAVARHEAREAELAEEKAALEKKLEALTAIERSINLRQQSEP</sequence>
<keyword evidence="3" id="KW-1185">Reference proteome</keyword>
<dbReference type="EMBL" id="FNIV01000002">
    <property type="protein sequence ID" value="SDN80895.1"/>
    <property type="molecule type" value="Genomic_DNA"/>
</dbReference>
<dbReference type="STRING" id="419597.SAMN04487957_10223"/>
<evidence type="ECO:0000313" key="2">
    <source>
        <dbReference type="EMBL" id="SDN80895.1"/>
    </source>
</evidence>
<evidence type="ECO:0000256" key="1">
    <source>
        <dbReference type="SAM" id="Coils"/>
    </source>
</evidence>
<proteinExistence type="predicted"/>
<organism evidence="2 3">
    <name type="scientific">Halomonas shengliensis</name>
    <dbReference type="NCBI Taxonomy" id="419597"/>
    <lineage>
        <taxon>Bacteria</taxon>
        <taxon>Pseudomonadati</taxon>
        <taxon>Pseudomonadota</taxon>
        <taxon>Gammaproteobacteria</taxon>
        <taxon>Oceanospirillales</taxon>
        <taxon>Halomonadaceae</taxon>
        <taxon>Halomonas</taxon>
    </lineage>
</organism>
<feature type="coiled-coil region" evidence="1">
    <location>
        <begin position="151"/>
        <end position="185"/>
    </location>
</feature>
<gene>
    <name evidence="2" type="ORF">SAMN04487957_10223</name>
</gene>
<evidence type="ECO:0008006" key="4">
    <source>
        <dbReference type="Google" id="ProtNLM"/>
    </source>
</evidence>
<evidence type="ECO:0000313" key="3">
    <source>
        <dbReference type="Proteomes" id="UP000199075"/>
    </source>
</evidence>
<name>A0A1H0EEN3_9GAMM</name>
<accession>A0A1H0EEN3</accession>
<dbReference type="AlphaFoldDB" id="A0A1H0EEN3"/>
<dbReference type="Proteomes" id="UP000199075">
    <property type="component" value="Unassembled WGS sequence"/>
</dbReference>